<dbReference type="InterPro" id="IPR036691">
    <property type="entry name" value="Endo/exonu/phosph_ase_sf"/>
</dbReference>
<evidence type="ECO:0000313" key="2">
    <source>
        <dbReference type="EMBL" id="KAG8235924.1"/>
    </source>
</evidence>
<evidence type="ECO:0000259" key="1">
    <source>
        <dbReference type="Pfam" id="PF03372"/>
    </source>
</evidence>
<feature type="domain" description="Endonuclease/exonuclease/phosphatase" evidence="1">
    <location>
        <begin position="23"/>
        <end position="170"/>
    </location>
</feature>
<evidence type="ECO:0000313" key="3">
    <source>
        <dbReference type="Proteomes" id="UP000792457"/>
    </source>
</evidence>
<dbReference type="GO" id="GO:0008311">
    <property type="term" value="F:double-stranded DNA 3'-5' DNA exonuclease activity"/>
    <property type="evidence" value="ECO:0007669"/>
    <property type="project" value="InterPro"/>
</dbReference>
<keyword evidence="3" id="KW-1185">Reference proteome</keyword>
<name>A0A8K0P9V1_LADFU</name>
<dbReference type="PANTHER" id="PTHR43250">
    <property type="entry name" value="EXODEOXYRIBONUCLEASE III"/>
    <property type="match status" value="1"/>
</dbReference>
<reference evidence="2" key="2">
    <citation type="submission" date="2017-10" db="EMBL/GenBank/DDBJ databases">
        <title>Ladona fulva Genome sequencing and assembly.</title>
        <authorList>
            <person name="Murali S."/>
            <person name="Richards S."/>
            <person name="Bandaranaike D."/>
            <person name="Bellair M."/>
            <person name="Blankenburg K."/>
            <person name="Chao H."/>
            <person name="Dinh H."/>
            <person name="Doddapaneni H."/>
            <person name="Dugan-Rocha S."/>
            <person name="Elkadiri S."/>
            <person name="Gnanaolivu R."/>
            <person name="Hernandez B."/>
            <person name="Skinner E."/>
            <person name="Javaid M."/>
            <person name="Lee S."/>
            <person name="Li M."/>
            <person name="Ming W."/>
            <person name="Munidasa M."/>
            <person name="Muniz J."/>
            <person name="Nguyen L."/>
            <person name="Hughes D."/>
            <person name="Osuji N."/>
            <person name="Pu L.-L."/>
            <person name="Puazo M."/>
            <person name="Qu C."/>
            <person name="Quiroz J."/>
            <person name="Raj R."/>
            <person name="Weissenberger G."/>
            <person name="Xin Y."/>
            <person name="Zou X."/>
            <person name="Han Y."/>
            <person name="Worley K."/>
            <person name="Muzny D."/>
            <person name="Gibbs R."/>
        </authorList>
    </citation>
    <scope>NUCLEOTIDE SEQUENCE</scope>
    <source>
        <strain evidence="2">Sampled in the wild</strain>
    </source>
</reference>
<dbReference type="PANTHER" id="PTHR43250:SF2">
    <property type="entry name" value="EXODEOXYRIBONUCLEASE III"/>
    <property type="match status" value="1"/>
</dbReference>
<protein>
    <recommendedName>
        <fullName evidence="1">Endonuclease/exonuclease/phosphatase domain-containing protein</fullName>
    </recommendedName>
</protein>
<dbReference type="OrthoDB" id="410542at2759"/>
<dbReference type="Proteomes" id="UP000792457">
    <property type="component" value="Unassembled WGS sequence"/>
</dbReference>
<dbReference type="GO" id="GO:0006281">
    <property type="term" value="P:DNA repair"/>
    <property type="evidence" value="ECO:0007669"/>
    <property type="project" value="InterPro"/>
</dbReference>
<dbReference type="SUPFAM" id="SSF56219">
    <property type="entry name" value="DNase I-like"/>
    <property type="match status" value="1"/>
</dbReference>
<dbReference type="EMBL" id="KZ308967">
    <property type="protein sequence ID" value="KAG8235924.1"/>
    <property type="molecule type" value="Genomic_DNA"/>
</dbReference>
<dbReference type="Pfam" id="PF03372">
    <property type="entry name" value="Exo_endo_phos"/>
    <property type="match status" value="1"/>
</dbReference>
<dbReference type="Gene3D" id="3.60.10.10">
    <property type="entry name" value="Endonuclease/exonuclease/phosphatase"/>
    <property type="match status" value="1"/>
</dbReference>
<reference evidence="2" key="1">
    <citation type="submission" date="2013-04" db="EMBL/GenBank/DDBJ databases">
        <authorList>
            <person name="Qu J."/>
            <person name="Murali S.C."/>
            <person name="Bandaranaike D."/>
            <person name="Bellair M."/>
            <person name="Blankenburg K."/>
            <person name="Chao H."/>
            <person name="Dinh H."/>
            <person name="Doddapaneni H."/>
            <person name="Downs B."/>
            <person name="Dugan-Rocha S."/>
            <person name="Elkadiri S."/>
            <person name="Gnanaolivu R.D."/>
            <person name="Hernandez B."/>
            <person name="Javaid M."/>
            <person name="Jayaseelan J.C."/>
            <person name="Lee S."/>
            <person name="Li M."/>
            <person name="Ming W."/>
            <person name="Munidasa M."/>
            <person name="Muniz J."/>
            <person name="Nguyen L."/>
            <person name="Ongeri F."/>
            <person name="Osuji N."/>
            <person name="Pu L.-L."/>
            <person name="Puazo M."/>
            <person name="Qu C."/>
            <person name="Quiroz J."/>
            <person name="Raj R."/>
            <person name="Weissenberger G."/>
            <person name="Xin Y."/>
            <person name="Zou X."/>
            <person name="Han Y."/>
            <person name="Richards S."/>
            <person name="Worley K."/>
            <person name="Muzny D."/>
            <person name="Gibbs R."/>
        </authorList>
    </citation>
    <scope>NUCLEOTIDE SEQUENCE</scope>
    <source>
        <strain evidence="2">Sampled in the wild</strain>
    </source>
</reference>
<sequence length="385" mass="44319">MTHATKRTTIWKKKDKLRIGKLNIRSLDDKEQELIEELQSHQISICALQETKKKGKGQREYGKYFLIYSGVEKSVRAKAGVEIIIHKNDMKYIEGCRYISERIVAIKMKTNRQKLNIISVYGPEDCKPKADKEAFYDHLQDAINTIPPDELLILMGDFNARSSSSTTAPPHHCIIWPKFLDFLINKLPHYPLLPESSTKENIDTQIDLLNDLLISAKSAASKPLPPKPPHFIPLPNNLRQLMTHRNRLRMLLIHRKDRATKQSLHNLQKIIKSEIRRLTDQNWTSFTNSLSFEDNSLWKAAKKLSGPNNFNQPILIDDELNFDPCLKAEFDATEISKSMSNNPSNPSTDPTSEITYEWINQFQPNDFPPFTTKLEVLTILQFDGL</sequence>
<dbReference type="InterPro" id="IPR037493">
    <property type="entry name" value="ExoIII-like"/>
</dbReference>
<accession>A0A8K0P9V1</accession>
<gene>
    <name evidence="2" type="ORF">J437_LFUL014280</name>
</gene>
<proteinExistence type="predicted"/>
<comment type="caution">
    <text evidence="2">The sequence shown here is derived from an EMBL/GenBank/DDBJ whole genome shotgun (WGS) entry which is preliminary data.</text>
</comment>
<dbReference type="InterPro" id="IPR005135">
    <property type="entry name" value="Endo/exonuclease/phosphatase"/>
</dbReference>
<organism evidence="2 3">
    <name type="scientific">Ladona fulva</name>
    <name type="common">Scarce chaser dragonfly</name>
    <name type="synonym">Libellula fulva</name>
    <dbReference type="NCBI Taxonomy" id="123851"/>
    <lineage>
        <taxon>Eukaryota</taxon>
        <taxon>Metazoa</taxon>
        <taxon>Ecdysozoa</taxon>
        <taxon>Arthropoda</taxon>
        <taxon>Hexapoda</taxon>
        <taxon>Insecta</taxon>
        <taxon>Pterygota</taxon>
        <taxon>Palaeoptera</taxon>
        <taxon>Odonata</taxon>
        <taxon>Epiprocta</taxon>
        <taxon>Anisoptera</taxon>
        <taxon>Libelluloidea</taxon>
        <taxon>Libellulidae</taxon>
        <taxon>Ladona</taxon>
    </lineage>
</organism>
<dbReference type="AlphaFoldDB" id="A0A8K0P9V1"/>